<feature type="region of interest" description="Disordered" evidence="7">
    <location>
        <begin position="29"/>
        <end position="63"/>
    </location>
</feature>
<evidence type="ECO:0000256" key="7">
    <source>
        <dbReference type="SAM" id="MobiDB-lite"/>
    </source>
</evidence>
<accession>A0AAD8JNA9</accession>
<dbReference type="EMBL" id="JAUIZM010000001">
    <property type="protein sequence ID" value="KAK1405627.1"/>
    <property type="molecule type" value="Genomic_DNA"/>
</dbReference>
<evidence type="ECO:0000256" key="1">
    <source>
        <dbReference type="ARBA" id="ARBA00004496"/>
    </source>
</evidence>
<evidence type="ECO:0000313" key="9">
    <source>
        <dbReference type="Proteomes" id="UP001237642"/>
    </source>
</evidence>
<protein>
    <submittedName>
        <fullName evidence="8">Angiogenin-2 like</fullName>
    </submittedName>
</protein>
<sequence length="174" mass="19518">MSTSECSSGCESGWTAYLDQSSNSTFDMYKKSERSKRVTSQDEDEDLSMVSDASSGPRHDNYYEEKDNCLRNYSYSASKQGKVKKHDTKIQENKGKLIEDCCLDDTASSLVLSFSKKNLALSTNQASLEQETQGFSTTHYKGKSSLNQNLGFRKSSVTGVNKSGDFQARNYKWQ</sequence>
<dbReference type="AlphaFoldDB" id="A0AAD8JNA9"/>
<evidence type="ECO:0000256" key="5">
    <source>
        <dbReference type="ARBA" id="ARBA00023242"/>
    </source>
</evidence>
<proteinExistence type="inferred from homology"/>
<evidence type="ECO:0000256" key="6">
    <source>
        <dbReference type="ARBA" id="ARBA00024199"/>
    </source>
</evidence>
<keyword evidence="9" id="KW-1185">Reference proteome</keyword>
<comment type="caution">
    <text evidence="8">The sequence shown here is derived from an EMBL/GenBank/DDBJ whole genome shotgun (WGS) entry which is preliminary data.</text>
</comment>
<evidence type="ECO:0000256" key="4">
    <source>
        <dbReference type="ARBA" id="ARBA00022864"/>
    </source>
</evidence>
<evidence type="ECO:0000256" key="2">
    <source>
        <dbReference type="ARBA" id="ARBA00022490"/>
    </source>
</evidence>
<keyword evidence="4" id="KW-0932">Cytokinin signaling pathway</keyword>
<gene>
    <name evidence="8" type="ORF">POM88_005232</name>
</gene>
<dbReference type="GO" id="GO:0005737">
    <property type="term" value="C:cytoplasm"/>
    <property type="evidence" value="ECO:0007669"/>
    <property type="project" value="UniProtKB-SubCell"/>
</dbReference>
<comment type="similarity">
    <text evidence="6">Belongs to the SOFL plant protein family.</text>
</comment>
<organism evidence="8 9">
    <name type="scientific">Heracleum sosnowskyi</name>
    <dbReference type="NCBI Taxonomy" id="360622"/>
    <lineage>
        <taxon>Eukaryota</taxon>
        <taxon>Viridiplantae</taxon>
        <taxon>Streptophyta</taxon>
        <taxon>Embryophyta</taxon>
        <taxon>Tracheophyta</taxon>
        <taxon>Spermatophyta</taxon>
        <taxon>Magnoliopsida</taxon>
        <taxon>eudicotyledons</taxon>
        <taxon>Gunneridae</taxon>
        <taxon>Pentapetalae</taxon>
        <taxon>asterids</taxon>
        <taxon>campanulids</taxon>
        <taxon>Apiales</taxon>
        <taxon>Apiaceae</taxon>
        <taxon>Apioideae</taxon>
        <taxon>apioid superclade</taxon>
        <taxon>Tordylieae</taxon>
        <taxon>Tordyliinae</taxon>
        <taxon>Heracleum</taxon>
    </lineage>
</organism>
<evidence type="ECO:0000313" key="8">
    <source>
        <dbReference type="EMBL" id="KAK1405627.1"/>
    </source>
</evidence>
<dbReference type="GO" id="GO:0009691">
    <property type="term" value="P:cytokinin biosynthetic process"/>
    <property type="evidence" value="ECO:0007669"/>
    <property type="project" value="UniProtKB-KW"/>
</dbReference>
<keyword evidence="3" id="KW-0203">Cytokinin biosynthesis</keyword>
<dbReference type="PANTHER" id="PTHR33347:SF34">
    <property type="entry name" value="PROTEIN SOB FIVE-LIKE 6"/>
    <property type="match status" value="1"/>
</dbReference>
<dbReference type="PANTHER" id="PTHR33347">
    <property type="entry name" value="OSJNBA0091C07.3 PROTEIN"/>
    <property type="match status" value="1"/>
</dbReference>
<keyword evidence="5" id="KW-0539">Nucleus</keyword>
<dbReference type="Proteomes" id="UP001237642">
    <property type="component" value="Unassembled WGS sequence"/>
</dbReference>
<dbReference type="InterPro" id="IPR044670">
    <property type="entry name" value="SOFL"/>
</dbReference>
<reference evidence="8" key="1">
    <citation type="submission" date="2023-02" db="EMBL/GenBank/DDBJ databases">
        <title>Genome of toxic invasive species Heracleum sosnowskyi carries increased number of genes despite the absence of recent whole-genome duplications.</title>
        <authorList>
            <person name="Schelkunov M."/>
            <person name="Shtratnikova V."/>
            <person name="Makarenko M."/>
            <person name="Klepikova A."/>
            <person name="Omelchenko D."/>
            <person name="Novikova G."/>
            <person name="Obukhova E."/>
            <person name="Bogdanov V."/>
            <person name="Penin A."/>
            <person name="Logacheva M."/>
        </authorList>
    </citation>
    <scope>NUCLEOTIDE SEQUENCE</scope>
    <source>
        <strain evidence="8">Hsosn_3</strain>
        <tissue evidence="8">Leaf</tissue>
    </source>
</reference>
<keyword evidence="2" id="KW-0963">Cytoplasm</keyword>
<name>A0AAD8JNA9_9APIA</name>
<reference evidence="8" key="2">
    <citation type="submission" date="2023-05" db="EMBL/GenBank/DDBJ databases">
        <authorList>
            <person name="Schelkunov M.I."/>
        </authorList>
    </citation>
    <scope>NUCLEOTIDE SEQUENCE</scope>
    <source>
        <strain evidence="8">Hsosn_3</strain>
        <tissue evidence="8">Leaf</tissue>
    </source>
</reference>
<evidence type="ECO:0000256" key="3">
    <source>
        <dbReference type="ARBA" id="ARBA00022712"/>
    </source>
</evidence>
<dbReference type="GO" id="GO:0009736">
    <property type="term" value="P:cytokinin-activated signaling pathway"/>
    <property type="evidence" value="ECO:0007669"/>
    <property type="project" value="UniProtKB-KW"/>
</dbReference>
<comment type="subcellular location">
    <subcellularLocation>
        <location evidence="1">Cytoplasm</location>
    </subcellularLocation>
</comment>
<feature type="compositionally biased region" description="Basic and acidic residues" evidence="7">
    <location>
        <begin position="29"/>
        <end position="40"/>
    </location>
</feature>